<evidence type="ECO:0008006" key="5">
    <source>
        <dbReference type="Google" id="ProtNLM"/>
    </source>
</evidence>
<feature type="domain" description="PoNi C-terminal" evidence="2">
    <location>
        <begin position="136"/>
        <end position="245"/>
    </location>
</feature>
<dbReference type="Pfam" id="PF08929">
    <property type="entry name" value="PoNi_C"/>
    <property type="match status" value="1"/>
</dbReference>
<sequence length="250" mass="29419">MMVRDQLNSFDNYLDIENRNREYVQKDLMVIAEREADERAGVQSYPRDNMSIVSDLYQQLAECQFNIISCEYSKGNGLDASFLDDYLIAVSYMQRGWQAQYGYIQMVWMLSIGIMLEVDDVEFNKLALLVKQQQLQDSLVDFLIRSRNPGWEQRTQDFLMPRPYSNIREVVTLAALDKLAAVQRLERYLTQQWYADHQETGWYNAHESKENVHVGYWSFESGALVKILELDDLILKDVPYYPYDMVRGLQ</sequence>
<accession>A0A433SCQ6</accession>
<dbReference type="Gene3D" id="1.10.3920.10">
    <property type="entry name" value="PA2201 C-terminal domain-like"/>
    <property type="match status" value="1"/>
</dbReference>
<dbReference type="SUPFAM" id="SSF140731">
    <property type="entry name" value="PA2201 C-terminal domain-like"/>
    <property type="match status" value="1"/>
</dbReference>
<dbReference type="AlphaFoldDB" id="A0A433SCQ6"/>
<feature type="domain" description="PoNi N-terminal" evidence="1">
    <location>
        <begin position="4"/>
        <end position="127"/>
    </location>
</feature>
<evidence type="ECO:0000313" key="3">
    <source>
        <dbReference type="EMBL" id="RUS66525.1"/>
    </source>
</evidence>
<evidence type="ECO:0000259" key="2">
    <source>
        <dbReference type="Pfam" id="PF08929"/>
    </source>
</evidence>
<reference evidence="3 4" key="1">
    <citation type="submission" date="2018-01" db="EMBL/GenBank/DDBJ databases">
        <title>Saezia sanguinis gen. nov., sp. nov., in the order Burkholderiales isolated from human blood.</title>
        <authorList>
            <person name="Medina-Pascual M.J."/>
            <person name="Valdezate S."/>
            <person name="Monzon S."/>
            <person name="Cuesta I."/>
            <person name="Carrasco G."/>
            <person name="Villalon P."/>
            <person name="Saez-Nieto J.A."/>
        </authorList>
    </citation>
    <scope>NUCLEOTIDE SEQUENCE [LARGE SCALE GENOMIC DNA]</scope>
    <source>
        <strain evidence="3 4">CNM695-12</strain>
    </source>
</reference>
<protein>
    <recommendedName>
        <fullName evidence="5">PoNi C-terminal domain-containing protein</fullName>
    </recommendedName>
</protein>
<dbReference type="OrthoDB" id="8576337at2"/>
<keyword evidence="4" id="KW-1185">Reference proteome</keyword>
<dbReference type="Proteomes" id="UP000286947">
    <property type="component" value="Unassembled WGS sequence"/>
</dbReference>
<name>A0A433SCQ6_9BURK</name>
<dbReference type="InterPro" id="IPR015025">
    <property type="entry name" value="PoNi_C"/>
</dbReference>
<dbReference type="EMBL" id="PQSP01000004">
    <property type="protein sequence ID" value="RUS66525.1"/>
    <property type="molecule type" value="Genomic_DNA"/>
</dbReference>
<dbReference type="Pfam" id="PF08928">
    <property type="entry name" value="PoNi_N"/>
    <property type="match status" value="1"/>
</dbReference>
<comment type="caution">
    <text evidence="3">The sequence shown here is derived from an EMBL/GenBank/DDBJ whole genome shotgun (WGS) entry which is preliminary data.</text>
</comment>
<gene>
    <name evidence="3" type="ORF">CUZ56_01805</name>
</gene>
<evidence type="ECO:0000259" key="1">
    <source>
        <dbReference type="Pfam" id="PF08928"/>
    </source>
</evidence>
<proteinExistence type="predicted"/>
<evidence type="ECO:0000313" key="4">
    <source>
        <dbReference type="Proteomes" id="UP000286947"/>
    </source>
</evidence>
<dbReference type="RefSeq" id="WP_126980011.1">
    <property type="nucleotide sequence ID" value="NZ_CAWUGC010000015.1"/>
</dbReference>
<dbReference type="InterPro" id="IPR028983">
    <property type="entry name" value="PA2201-like_C"/>
</dbReference>
<organism evidence="3 4">
    <name type="scientific">Saezia sanguinis</name>
    <dbReference type="NCBI Taxonomy" id="1965230"/>
    <lineage>
        <taxon>Bacteria</taxon>
        <taxon>Pseudomonadati</taxon>
        <taxon>Pseudomonadota</taxon>
        <taxon>Betaproteobacteria</taxon>
        <taxon>Burkholderiales</taxon>
        <taxon>Saeziaceae</taxon>
        <taxon>Saezia</taxon>
    </lineage>
</organism>
<dbReference type="InterPro" id="IPR015024">
    <property type="entry name" value="PoNi_N"/>
</dbReference>